<keyword evidence="5 9" id="KW-0498">Mitosis</keyword>
<feature type="signal peptide" evidence="11">
    <location>
        <begin position="1"/>
        <end position="29"/>
    </location>
</feature>
<accession>A0A978VDI9</accession>
<proteinExistence type="inferred from homology"/>
<dbReference type="CDD" id="cd23784">
    <property type="entry name" value="RWD_Spc25"/>
    <property type="match status" value="1"/>
</dbReference>
<evidence type="ECO:0000256" key="3">
    <source>
        <dbReference type="ARBA" id="ARBA00022454"/>
    </source>
</evidence>
<evidence type="ECO:0000256" key="10">
    <source>
        <dbReference type="SAM" id="Coils"/>
    </source>
</evidence>
<keyword evidence="8 9" id="KW-0137">Centromere</keyword>
<keyword evidence="7 9" id="KW-0131">Cell cycle</keyword>
<comment type="function">
    <text evidence="9">Acts as a component of the essential kinetochore-associated NDC80 complex, which is required for chromosome segregation and spindle checkpoint activity.</text>
</comment>
<dbReference type="Proteomes" id="UP000813462">
    <property type="component" value="Unassembled WGS sequence"/>
</dbReference>
<organism evidence="13 14">
    <name type="scientific">Ziziphus jujuba var. spinosa</name>
    <dbReference type="NCBI Taxonomy" id="714518"/>
    <lineage>
        <taxon>Eukaryota</taxon>
        <taxon>Viridiplantae</taxon>
        <taxon>Streptophyta</taxon>
        <taxon>Embryophyta</taxon>
        <taxon>Tracheophyta</taxon>
        <taxon>Spermatophyta</taxon>
        <taxon>Magnoliopsida</taxon>
        <taxon>eudicotyledons</taxon>
        <taxon>Gunneridae</taxon>
        <taxon>Pentapetalae</taxon>
        <taxon>rosids</taxon>
        <taxon>fabids</taxon>
        <taxon>Rosales</taxon>
        <taxon>Rhamnaceae</taxon>
        <taxon>Paliureae</taxon>
        <taxon>Ziziphus</taxon>
    </lineage>
</organism>
<feature type="chain" id="PRO_5037953934" description="Kinetochore protein SPC25" evidence="11">
    <location>
        <begin position="30"/>
        <end position="436"/>
    </location>
</feature>
<dbReference type="FunFam" id="3.30.457.50:FF:000001">
    <property type="entry name" value="Probable kinetochore protein spc25"/>
    <property type="match status" value="1"/>
</dbReference>
<comment type="subunit">
    <text evidence="9">Component of the NDC80 complex.</text>
</comment>
<evidence type="ECO:0000256" key="6">
    <source>
        <dbReference type="ARBA" id="ARBA00023054"/>
    </source>
</evidence>
<keyword evidence="4 9" id="KW-0132">Cell division</keyword>
<keyword evidence="9" id="KW-0539">Nucleus</keyword>
<dbReference type="GO" id="GO:0005634">
    <property type="term" value="C:nucleus"/>
    <property type="evidence" value="ECO:0007669"/>
    <property type="project" value="UniProtKB-SubCell"/>
</dbReference>
<evidence type="ECO:0000256" key="7">
    <source>
        <dbReference type="ARBA" id="ARBA00023306"/>
    </source>
</evidence>
<comment type="subcellular location">
    <subcellularLocation>
        <location evidence="1">Chromosome</location>
        <location evidence="1">Centromere</location>
    </subcellularLocation>
    <subcellularLocation>
        <location evidence="9">Nucleus</location>
    </subcellularLocation>
    <subcellularLocation>
        <location evidence="9">Chromosome</location>
        <location evidence="9">Centromere</location>
        <location evidence="9">Kinetochore</location>
    </subcellularLocation>
</comment>
<evidence type="ECO:0000313" key="14">
    <source>
        <dbReference type="Proteomes" id="UP000813462"/>
    </source>
</evidence>
<dbReference type="InterPro" id="IPR013255">
    <property type="entry name" value="Spc25_C"/>
</dbReference>
<evidence type="ECO:0000313" key="13">
    <source>
        <dbReference type="EMBL" id="KAH7528428.1"/>
    </source>
</evidence>
<keyword evidence="9" id="KW-0995">Kinetochore</keyword>
<evidence type="ECO:0000256" key="4">
    <source>
        <dbReference type="ARBA" id="ARBA00022618"/>
    </source>
</evidence>
<evidence type="ECO:0000256" key="1">
    <source>
        <dbReference type="ARBA" id="ARBA00004584"/>
    </source>
</evidence>
<dbReference type="Gene3D" id="3.30.457.50">
    <property type="entry name" value="Chromosome segregation protein Spc25"/>
    <property type="match status" value="1"/>
</dbReference>
<evidence type="ECO:0000256" key="11">
    <source>
        <dbReference type="SAM" id="SignalP"/>
    </source>
</evidence>
<dbReference type="InterPro" id="IPR045143">
    <property type="entry name" value="Spc25"/>
</dbReference>
<evidence type="ECO:0000256" key="5">
    <source>
        <dbReference type="ARBA" id="ARBA00022776"/>
    </source>
</evidence>
<evidence type="ECO:0000259" key="12">
    <source>
        <dbReference type="Pfam" id="PF08234"/>
    </source>
</evidence>
<evidence type="ECO:0000256" key="2">
    <source>
        <dbReference type="ARBA" id="ARBA00006379"/>
    </source>
</evidence>
<dbReference type="Pfam" id="PF08234">
    <property type="entry name" value="Spindle_Spc25"/>
    <property type="match status" value="1"/>
</dbReference>
<protein>
    <recommendedName>
        <fullName evidence="9">Kinetochore protein SPC25</fullName>
    </recommendedName>
</protein>
<dbReference type="GO" id="GO:0051301">
    <property type="term" value="P:cell division"/>
    <property type="evidence" value="ECO:0007669"/>
    <property type="project" value="UniProtKB-UniRule"/>
</dbReference>
<dbReference type="PANTHER" id="PTHR14281:SF0">
    <property type="entry name" value="KINETOCHORE PROTEIN SPC25"/>
    <property type="match status" value="1"/>
</dbReference>
<keyword evidence="11" id="KW-0732">Signal</keyword>
<gene>
    <name evidence="13" type="ORF">FEM48_Zijuj05G0071100</name>
</gene>
<reference evidence="13" key="1">
    <citation type="journal article" date="2021" name="Front. Plant Sci.">
        <title>Chromosome-Scale Genome Assembly for Chinese Sour Jujube and Insights Into Its Genome Evolution and Domestication Signature.</title>
        <authorList>
            <person name="Shen L.-Y."/>
            <person name="Luo H."/>
            <person name="Wang X.-L."/>
            <person name="Wang X.-M."/>
            <person name="Qiu X.-J."/>
            <person name="Liu H."/>
            <person name="Zhou S.-S."/>
            <person name="Jia K.-H."/>
            <person name="Nie S."/>
            <person name="Bao Y.-T."/>
            <person name="Zhang R.-G."/>
            <person name="Yun Q.-Z."/>
            <person name="Chai Y.-H."/>
            <person name="Lu J.-Y."/>
            <person name="Li Y."/>
            <person name="Zhao S.-W."/>
            <person name="Mao J.-F."/>
            <person name="Jia S.-G."/>
            <person name="Mao Y.-M."/>
        </authorList>
    </citation>
    <scope>NUCLEOTIDE SEQUENCE</scope>
    <source>
        <strain evidence="13">AT0</strain>
        <tissue evidence="13">Leaf</tissue>
    </source>
</reference>
<comment type="caution">
    <text evidence="13">The sequence shown here is derived from an EMBL/GenBank/DDBJ whole genome shotgun (WGS) entry which is preliminary data.</text>
</comment>
<comment type="similarity">
    <text evidence="2 9">Belongs to the SPC25 family.</text>
</comment>
<name>A0A978VDI9_ZIZJJ</name>
<sequence length="436" mass="48810">MAGRKCKSSFKIDSLSLSLSLSLSFAVNAVSVSVEMESKAEESIRTRMESLRMACDREISLHQQKTDAFMASSRESLLVTRARGQETLQCQGKVLELKAKLREAEDEFVKALSVKTRKEAKRMALMDSIAARKAKVEELKRTVQDQRTKRDEYAELLSQQSLEYEETGSQNNTDEIQEAISWYNMVLGFYIEGGHGVKFTFKNISSKNPDEEFSFTIRHADNAYTLLDCDLQLNDIEELINELNKTNGLFKFVRSMRQKFREAAAQGFFPLSTNLSQVSSTISLSAPVMSISTDTSESLAKQSENQTQHGEVDRHYKKLNNGNASKAAVLSPGSASSLRRSSRFKKHEAEVSRSYSTRVFFPLSTNLPQVSSTISLSAPVVSISTYRSESPAKESENQVQHGEVDRHYKKLNNGKGSKAAVLSLESAFFLCRSPCF</sequence>
<dbReference type="GO" id="GO:0031262">
    <property type="term" value="C:Ndc80 complex"/>
    <property type="evidence" value="ECO:0007669"/>
    <property type="project" value="InterPro"/>
</dbReference>
<dbReference type="AlphaFoldDB" id="A0A978VDI9"/>
<evidence type="ECO:0000256" key="8">
    <source>
        <dbReference type="ARBA" id="ARBA00023328"/>
    </source>
</evidence>
<keyword evidence="6 10" id="KW-0175">Coiled coil</keyword>
<evidence type="ECO:0000256" key="9">
    <source>
        <dbReference type="RuleBase" id="RU367150"/>
    </source>
</evidence>
<dbReference type="PANTHER" id="PTHR14281">
    <property type="entry name" value="KINETOCHORE PROTEIN SPC25-RELATED"/>
    <property type="match status" value="1"/>
</dbReference>
<dbReference type="GO" id="GO:0007059">
    <property type="term" value="P:chromosome segregation"/>
    <property type="evidence" value="ECO:0007669"/>
    <property type="project" value="InterPro"/>
</dbReference>
<feature type="coiled-coil region" evidence="10">
    <location>
        <begin position="94"/>
        <end position="156"/>
    </location>
</feature>
<dbReference type="EMBL" id="JAEACU010000005">
    <property type="protein sequence ID" value="KAH7528428.1"/>
    <property type="molecule type" value="Genomic_DNA"/>
</dbReference>
<feature type="domain" description="Chromosome segregation protein Spc25 C-terminal" evidence="12">
    <location>
        <begin position="193"/>
        <end position="261"/>
    </location>
</feature>
<keyword evidence="3 9" id="KW-0158">Chromosome</keyword>